<sequence>MNDRPYTFSFKKILTDFDYYTFMIIDKSGHAQYANSVTDYLPIGDNFKNNKVYKIIYSKGQYELRRETVYCGKFESFTELMEYLDDMASSEF</sequence>
<dbReference type="KEGG" id="vg:40088510"/>
<accession>A0A2L0V0H5</accession>
<dbReference type="Proteomes" id="UP000223025">
    <property type="component" value="Segment"/>
</dbReference>
<evidence type="ECO:0000313" key="2">
    <source>
        <dbReference type="Proteomes" id="UP000223025"/>
    </source>
</evidence>
<name>A0A2L0V0H5_9CAUD</name>
<protein>
    <submittedName>
        <fullName evidence="1">Uncharacterized protein</fullName>
    </submittedName>
</protein>
<dbReference type="GeneID" id="40088510"/>
<dbReference type="EMBL" id="MF403008">
    <property type="protein sequence ID" value="AUZ95266.1"/>
    <property type="molecule type" value="Genomic_DNA"/>
</dbReference>
<keyword evidence="2" id="KW-1185">Reference proteome</keyword>
<reference evidence="1 2" key="1">
    <citation type="submission" date="2017-06" db="EMBL/GenBank/DDBJ databases">
        <authorList>
            <person name="Kim H.J."/>
            <person name="Triplett B.A."/>
        </authorList>
    </citation>
    <scope>NUCLEOTIDE SEQUENCE [LARGE SCALE GENOMIC DNA]</scope>
</reference>
<proteinExistence type="predicted"/>
<organism evidence="1 2">
    <name type="scientific">Agrobacterium phage Atu_ph07</name>
    <dbReference type="NCBI Taxonomy" id="2024264"/>
    <lineage>
        <taxon>Viruses</taxon>
        <taxon>Duplodnaviria</taxon>
        <taxon>Heunggongvirae</taxon>
        <taxon>Uroviricota</taxon>
        <taxon>Caudoviricetes</taxon>
        <taxon>Polybotosvirus</taxon>
        <taxon>Polybotosvirus Atuph07</taxon>
    </lineage>
</organism>
<dbReference type="RefSeq" id="YP_009612172.1">
    <property type="nucleotide sequence ID" value="NC_042013.1"/>
</dbReference>
<evidence type="ECO:0000313" key="1">
    <source>
        <dbReference type="EMBL" id="AUZ95266.1"/>
    </source>
</evidence>